<evidence type="ECO:0000313" key="6">
    <source>
        <dbReference type="Proteomes" id="UP000824005"/>
    </source>
</evidence>
<dbReference type="Gene3D" id="3.40.50.2300">
    <property type="match status" value="2"/>
</dbReference>
<dbReference type="SUPFAM" id="SSF47413">
    <property type="entry name" value="lambda repressor-like DNA-binding domains"/>
    <property type="match status" value="1"/>
</dbReference>
<name>A0A9D1YVC2_9MICO</name>
<dbReference type="PANTHER" id="PTHR30146:SF153">
    <property type="entry name" value="LACTOSE OPERON REPRESSOR"/>
    <property type="match status" value="1"/>
</dbReference>
<dbReference type="CDD" id="cd01392">
    <property type="entry name" value="HTH_LacI"/>
    <property type="match status" value="1"/>
</dbReference>
<accession>A0A9D1YVC2</accession>
<keyword evidence="2" id="KW-0238">DNA-binding</keyword>
<keyword evidence="3" id="KW-0804">Transcription</keyword>
<dbReference type="InterPro" id="IPR046335">
    <property type="entry name" value="LacI/GalR-like_sensor"/>
</dbReference>
<dbReference type="PROSITE" id="PS50932">
    <property type="entry name" value="HTH_LACI_2"/>
    <property type="match status" value="1"/>
</dbReference>
<dbReference type="InterPro" id="IPR000843">
    <property type="entry name" value="HTH_LacI"/>
</dbReference>
<keyword evidence="1" id="KW-0805">Transcription regulation</keyword>
<dbReference type="PROSITE" id="PS00356">
    <property type="entry name" value="HTH_LACI_1"/>
    <property type="match status" value="1"/>
</dbReference>
<dbReference type="SMART" id="SM00354">
    <property type="entry name" value="HTH_LACI"/>
    <property type="match status" value="1"/>
</dbReference>
<protein>
    <submittedName>
        <fullName evidence="5">LacI family transcriptional regulator</fullName>
    </submittedName>
</protein>
<reference evidence="5" key="2">
    <citation type="submission" date="2021-04" db="EMBL/GenBank/DDBJ databases">
        <authorList>
            <person name="Gilroy R."/>
        </authorList>
    </citation>
    <scope>NUCLEOTIDE SEQUENCE</scope>
    <source>
        <strain evidence="5">ChiGjej1B1-98</strain>
    </source>
</reference>
<evidence type="ECO:0000259" key="4">
    <source>
        <dbReference type="PROSITE" id="PS50932"/>
    </source>
</evidence>
<dbReference type="EMBL" id="DXDC01000205">
    <property type="protein sequence ID" value="HIY66013.1"/>
    <property type="molecule type" value="Genomic_DNA"/>
</dbReference>
<dbReference type="Gene3D" id="1.10.260.40">
    <property type="entry name" value="lambda repressor-like DNA-binding domains"/>
    <property type="match status" value="1"/>
</dbReference>
<dbReference type="InterPro" id="IPR028082">
    <property type="entry name" value="Peripla_BP_I"/>
</dbReference>
<sequence length="327" mass="34808">MKKAITIVDVARLAGVSRTTASDALNNNGRVSEPTRLMVERAASALGYRPNAAAQSLRTATKGAIGIHLPEVMTRIDYYLQIVYGALEEAARQQTNVTLITSQRLFGGHRPPVDGVILLDPLAHDTAATQLMDLDVPVVTLEPADGADQAGIVSADHEAGVRELLDHFVAQGASTPALLASPRSTNWGTRVQTAYRQWCRENGKRPLVAERTFGSDSATLAEAARELLSLDEGIDAVLCGPDGSALVVMDVLQDSGKQPGDDVQIAALVDNPALAYVDPPVTAIDLAPRPAGARCVELLLGILRGERAPDEVVPLEIEVQYRASTRD</sequence>
<dbReference type="InterPro" id="IPR010982">
    <property type="entry name" value="Lambda_DNA-bd_dom_sf"/>
</dbReference>
<reference evidence="5" key="1">
    <citation type="journal article" date="2021" name="PeerJ">
        <title>Extensive microbial diversity within the chicken gut microbiome revealed by metagenomics and culture.</title>
        <authorList>
            <person name="Gilroy R."/>
            <person name="Ravi A."/>
            <person name="Getino M."/>
            <person name="Pursley I."/>
            <person name="Horton D.L."/>
            <person name="Alikhan N.F."/>
            <person name="Baker D."/>
            <person name="Gharbi K."/>
            <person name="Hall N."/>
            <person name="Watson M."/>
            <person name="Adriaenssens E.M."/>
            <person name="Foster-Nyarko E."/>
            <person name="Jarju S."/>
            <person name="Secka A."/>
            <person name="Antonio M."/>
            <person name="Oren A."/>
            <person name="Chaudhuri R.R."/>
            <person name="La Ragione R."/>
            <person name="Hildebrand F."/>
            <person name="Pallen M.J."/>
        </authorList>
    </citation>
    <scope>NUCLEOTIDE SEQUENCE</scope>
    <source>
        <strain evidence="5">ChiGjej1B1-98</strain>
    </source>
</reference>
<evidence type="ECO:0000256" key="2">
    <source>
        <dbReference type="ARBA" id="ARBA00023125"/>
    </source>
</evidence>
<feature type="domain" description="HTH lacI-type" evidence="4">
    <location>
        <begin position="5"/>
        <end position="59"/>
    </location>
</feature>
<evidence type="ECO:0000256" key="3">
    <source>
        <dbReference type="ARBA" id="ARBA00023163"/>
    </source>
</evidence>
<dbReference type="GO" id="GO:0000976">
    <property type="term" value="F:transcription cis-regulatory region binding"/>
    <property type="evidence" value="ECO:0007669"/>
    <property type="project" value="TreeGrafter"/>
</dbReference>
<dbReference type="Pfam" id="PF13377">
    <property type="entry name" value="Peripla_BP_3"/>
    <property type="match status" value="1"/>
</dbReference>
<dbReference type="AlphaFoldDB" id="A0A9D1YVC2"/>
<gene>
    <name evidence="5" type="ORF">H9830_07030</name>
</gene>
<dbReference type="GO" id="GO:0003700">
    <property type="term" value="F:DNA-binding transcription factor activity"/>
    <property type="evidence" value="ECO:0007669"/>
    <property type="project" value="TreeGrafter"/>
</dbReference>
<evidence type="ECO:0000256" key="1">
    <source>
        <dbReference type="ARBA" id="ARBA00023015"/>
    </source>
</evidence>
<dbReference type="PANTHER" id="PTHR30146">
    <property type="entry name" value="LACI-RELATED TRANSCRIPTIONAL REPRESSOR"/>
    <property type="match status" value="1"/>
</dbReference>
<dbReference type="Proteomes" id="UP000824005">
    <property type="component" value="Unassembled WGS sequence"/>
</dbReference>
<comment type="caution">
    <text evidence="5">The sequence shown here is derived from an EMBL/GenBank/DDBJ whole genome shotgun (WGS) entry which is preliminary data.</text>
</comment>
<dbReference type="SUPFAM" id="SSF53822">
    <property type="entry name" value="Periplasmic binding protein-like I"/>
    <property type="match status" value="1"/>
</dbReference>
<proteinExistence type="predicted"/>
<organism evidence="5 6">
    <name type="scientific">Candidatus Agrococcus pullicola</name>
    <dbReference type="NCBI Taxonomy" id="2838429"/>
    <lineage>
        <taxon>Bacteria</taxon>
        <taxon>Bacillati</taxon>
        <taxon>Actinomycetota</taxon>
        <taxon>Actinomycetes</taxon>
        <taxon>Micrococcales</taxon>
        <taxon>Microbacteriaceae</taxon>
        <taxon>Agrococcus</taxon>
    </lineage>
</organism>
<dbReference type="Pfam" id="PF00356">
    <property type="entry name" value="LacI"/>
    <property type="match status" value="1"/>
</dbReference>
<evidence type="ECO:0000313" key="5">
    <source>
        <dbReference type="EMBL" id="HIY66013.1"/>
    </source>
</evidence>